<proteinExistence type="predicted"/>
<name>A0A9P1IHE6_9PELO</name>
<keyword evidence="3" id="KW-1185">Reference proteome</keyword>
<evidence type="ECO:0000256" key="1">
    <source>
        <dbReference type="SAM" id="MobiDB-lite"/>
    </source>
</evidence>
<gene>
    <name evidence="2" type="ORF">CAMP_LOCUS7748</name>
</gene>
<evidence type="ECO:0000313" key="3">
    <source>
        <dbReference type="Proteomes" id="UP001152747"/>
    </source>
</evidence>
<dbReference type="Proteomes" id="UP001152747">
    <property type="component" value="Unassembled WGS sequence"/>
</dbReference>
<protein>
    <submittedName>
        <fullName evidence="2">Uncharacterized protein</fullName>
    </submittedName>
</protein>
<evidence type="ECO:0000313" key="2">
    <source>
        <dbReference type="EMBL" id="CAI5445111.1"/>
    </source>
</evidence>
<reference evidence="2" key="1">
    <citation type="submission" date="2022-11" db="EMBL/GenBank/DDBJ databases">
        <authorList>
            <person name="Kikuchi T."/>
        </authorList>
    </citation>
    <scope>NUCLEOTIDE SEQUENCE</scope>
    <source>
        <strain evidence="2">PS1010</strain>
    </source>
</reference>
<dbReference type="EMBL" id="CANHGI010000003">
    <property type="protein sequence ID" value="CAI5445111.1"/>
    <property type="molecule type" value="Genomic_DNA"/>
</dbReference>
<sequence>MNEAANEYNEETTPNINTSLPMSDNLANHMYRTCCPKLIGRVILAYERANMLCKEDYETALSDFCGQTFQIDPIPQDKCDKEYMTGLVFMMNLLSHKLEHIQNRQNNDEKEEEEEIFVRRHRNRASSSSDSSEDVIN</sequence>
<accession>A0A9P1IHE6</accession>
<feature type="region of interest" description="Disordered" evidence="1">
    <location>
        <begin position="102"/>
        <end position="137"/>
    </location>
</feature>
<dbReference type="AlphaFoldDB" id="A0A9P1IHE6"/>
<comment type="caution">
    <text evidence="2">The sequence shown here is derived from an EMBL/GenBank/DDBJ whole genome shotgun (WGS) entry which is preliminary data.</text>
</comment>
<organism evidence="2 3">
    <name type="scientific">Caenorhabditis angaria</name>
    <dbReference type="NCBI Taxonomy" id="860376"/>
    <lineage>
        <taxon>Eukaryota</taxon>
        <taxon>Metazoa</taxon>
        <taxon>Ecdysozoa</taxon>
        <taxon>Nematoda</taxon>
        <taxon>Chromadorea</taxon>
        <taxon>Rhabditida</taxon>
        <taxon>Rhabditina</taxon>
        <taxon>Rhabditomorpha</taxon>
        <taxon>Rhabditoidea</taxon>
        <taxon>Rhabditidae</taxon>
        <taxon>Peloderinae</taxon>
        <taxon>Caenorhabditis</taxon>
    </lineage>
</organism>